<evidence type="ECO:0000313" key="3">
    <source>
        <dbReference type="Proteomes" id="UP000018851"/>
    </source>
</evidence>
<reference evidence="2 3" key="1">
    <citation type="submission" date="2013-07" db="EMBL/GenBank/DDBJ databases">
        <title>Completed genome of Sphingomonas sanxanigenens NX02.</title>
        <authorList>
            <person name="Ma T."/>
            <person name="Huang H."/>
            <person name="Wu M."/>
            <person name="Li X."/>
            <person name="Li G."/>
        </authorList>
    </citation>
    <scope>NUCLEOTIDE SEQUENCE [LARGE SCALE GENOMIC DNA]</scope>
    <source>
        <strain evidence="2 3">NX02</strain>
    </source>
</reference>
<dbReference type="Gene3D" id="3.10.450.50">
    <property type="match status" value="1"/>
</dbReference>
<dbReference type="Proteomes" id="UP000018851">
    <property type="component" value="Chromosome"/>
</dbReference>
<name>W0A760_9SPHN</name>
<accession>W0A760</accession>
<dbReference type="KEGG" id="ssan:NX02_06070"/>
<dbReference type="SUPFAM" id="SSF54427">
    <property type="entry name" value="NTF2-like"/>
    <property type="match status" value="1"/>
</dbReference>
<feature type="domain" description="SnoaL-like" evidence="1">
    <location>
        <begin position="10"/>
        <end position="118"/>
    </location>
</feature>
<dbReference type="InterPro" id="IPR032710">
    <property type="entry name" value="NTF2-like_dom_sf"/>
</dbReference>
<sequence length="132" mass="15022">MSLKDNKQTVRDYLAHFRNADVAKLTDAMSEDATWWILGQPRLFSGAGTKSKADMERIWDNLFGYMKDGLEMTVIGMVAEGNRVAAEIRSHADLTDGRVYENQYHMLFTLRRGKVVEVKEYADTLLIANIFG</sequence>
<dbReference type="InterPro" id="IPR037401">
    <property type="entry name" value="SnoaL-like"/>
</dbReference>
<organism evidence="2 3">
    <name type="scientific">Sphingomonas sanxanigenens DSM 19645 = NX02</name>
    <dbReference type="NCBI Taxonomy" id="1123269"/>
    <lineage>
        <taxon>Bacteria</taxon>
        <taxon>Pseudomonadati</taxon>
        <taxon>Pseudomonadota</taxon>
        <taxon>Alphaproteobacteria</taxon>
        <taxon>Sphingomonadales</taxon>
        <taxon>Sphingomonadaceae</taxon>
        <taxon>Sphingomonas</taxon>
    </lineage>
</organism>
<protein>
    <recommendedName>
        <fullName evidence="1">SnoaL-like domain-containing protein</fullName>
    </recommendedName>
</protein>
<dbReference type="Pfam" id="PF12680">
    <property type="entry name" value="SnoaL_2"/>
    <property type="match status" value="1"/>
</dbReference>
<dbReference type="EMBL" id="CP006644">
    <property type="protein sequence ID" value="AHE52946.1"/>
    <property type="molecule type" value="Genomic_DNA"/>
</dbReference>
<proteinExistence type="predicted"/>
<dbReference type="HOGENOM" id="CLU_107220_1_2_5"/>
<gene>
    <name evidence="2" type="ORF">NX02_06070</name>
</gene>
<dbReference type="PATRIC" id="fig|1123269.5.peg.1172"/>
<dbReference type="RefSeq" id="WP_025291236.1">
    <property type="nucleotide sequence ID" value="NZ_CP006644.1"/>
</dbReference>
<dbReference type="AlphaFoldDB" id="W0A760"/>
<dbReference type="STRING" id="1123269.NX02_06070"/>
<dbReference type="OrthoDB" id="7061942at2"/>
<dbReference type="PANTHER" id="PTHR41252:SF1">
    <property type="entry name" value="BLR2505 PROTEIN"/>
    <property type="match status" value="1"/>
</dbReference>
<evidence type="ECO:0000313" key="2">
    <source>
        <dbReference type="EMBL" id="AHE52946.1"/>
    </source>
</evidence>
<keyword evidence="3" id="KW-1185">Reference proteome</keyword>
<evidence type="ECO:0000259" key="1">
    <source>
        <dbReference type="Pfam" id="PF12680"/>
    </source>
</evidence>
<dbReference type="eggNOG" id="COG3631">
    <property type="taxonomic scope" value="Bacteria"/>
</dbReference>
<dbReference type="PANTHER" id="PTHR41252">
    <property type="entry name" value="BLR2505 PROTEIN"/>
    <property type="match status" value="1"/>
</dbReference>